<dbReference type="OrthoDB" id="261104at2"/>
<evidence type="ECO:0000256" key="1">
    <source>
        <dbReference type="SAM" id="Phobius"/>
    </source>
</evidence>
<keyword evidence="3" id="KW-1185">Reference proteome</keyword>
<keyword evidence="1" id="KW-0812">Transmembrane</keyword>
<dbReference type="RefSeq" id="WP_095416056.1">
    <property type="nucleotide sequence ID" value="NZ_CP018477.1"/>
</dbReference>
<dbReference type="AlphaFoldDB" id="A0A286RJT2"/>
<feature type="transmembrane region" description="Helical" evidence="1">
    <location>
        <begin position="6"/>
        <end position="23"/>
    </location>
</feature>
<reference evidence="2 3" key="1">
    <citation type="journal article" name="Front. Microbiol.">
        <title>Sugar Metabolism of the First Thermophilic Planctomycete Thermogutta terrifontis: Comparative Genomic and Transcriptomic Approaches.</title>
        <authorList>
            <person name="Elcheninov A.G."/>
            <person name="Menzel P."/>
            <person name="Gudbergsdottir S.R."/>
            <person name="Slesarev A.I."/>
            <person name="Kadnikov V.V."/>
            <person name="Krogh A."/>
            <person name="Bonch-Osmolovskaya E.A."/>
            <person name="Peng X."/>
            <person name="Kublanov I.V."/>
        </authorList>
    </citation>
    <scope>NUCLEOTIDE SEQUENCE [LARGE SCALE GENOMIC DNA]</scope>
    <source>
        <strain evidence="2 3">R1</strain>
    </source>
</reference>
<evidence type="ECO:0000313" key="3">
    <source>
        <dbReference type="Proteomes" id="UP000215086"/>
    </source>
</evidence>
<evidence type="ECO:0000313" key="2">
    <source>
        <dbReference type="EMBL" id="ASV76220.1"/>
    </source>
</evidence>
<accession>A0A286RJT2</accession>
<keyword evidence="1" id="KW-1133">Transmembrane helix</keyword>
<protein>
    <submittedName>
        <fullName evidence="2">Uncharacterized protein</fullName>
    </submittedName>
</protein>
<proteinExistence type="predicted"/>
<keyword evidence="1" id="KW-0472">Membrane</keyword>
<sequence length="312" mass="35382">MIFSRWYAVMVVGFWLATMGWLIRDKILPTFLLGSPPKSQEIVDAYQQDRLVGWKILWREREIGWAVSKTTVSDEQVTELRHLVRFRELPVHEIFPVVWQALGGPDTGLKMRLEVETTLFFDPLKRLSSFQTRLRTPGVSESLAIVRGTVDKGQIQLVLQSGSFMYSTELPFRNDAILTDSFSPQASLPGLREGQQWTVEIYSPVPLPHQAVSGNPIDVIHAKVEGRDMILWEGSRRPCWVVVYRNDPAQTVSAHSSPRGRLWVEPSGRVLRQEAKVGDGYLVLVRLSDAQAKTLAQRLEKAQPAEEGRSHD</sequence>
<dbReference type="Proteomes" id="UP000215086">
    <property type="component" value="Chromosome"/>
</dbReference>
<dbReference type="KEGG" id="ttf:THTE_3619"/>
<gene>
    <name evidence="2" type="ORF">THTE_3619</name>
</gene>
<dbReference type="EMBL" id="CP018477">
    <property type="protein sequence ID" value="ASV76220.1"/>
    <property type="molecule type" value="Genomic_DNA"/>
</dbReference>
<organism evidence="2 3">
    <name type="scientific">Thermogutta terrifontis</name>
    <dbReference type="NCBI Taxonomy" id="1331910"/>
    <lineage>
        <taxon>Bacteria</taxon>
        <taxon>Pseudomonadati</taxon>
        <taxon>Planctomycetota</taxon>
        <taxon>Planctomycetia</taxon>
        <taxon>Pirellulales</taxon>
        <taxon>Thermoguttaceae</taxon>
        <taxon>Thermogutta</taxon>
    </lineage>
</organism>
<name>A0A286RJT2_9BACT</name>